<evidence type="ECO:0000259" key="1">
    <source>
        <dbReference type="PROSITE" id="PS50994"/>
    </source>
</evidence>
<name>A0A8R1HNE6_CAEJA</name>
<dbReference type="PANTHER" id="PTHR47266">
    <property type="entry name" value="ENDONUCLEASE-RELATED"/>
    <property type="match status" value="1"/>
</dbReference>
<organism evidence="2 3">
    <name type="scientific">Caenorhabditis japonica</name>
    <dbReference type="NCBI Taxonomy" id="281687"/>
    <lineage>
        <taxon>Eukaryota</taxon>
        <taxon>Metazoa</taxon>
        <taxon>Ecdysozoa</taxon>
        <taxon>Nematoda</taxon>
        <taxon>Chromadorea</taxon>
        <taxon>Rhabditida</taxon>
        <taxon>Rhabditina</taxon>
        <taxon>Rhabditomorpha</taxon>
        <taxon>Rhabditoidea</taxon>
        <taxon>Rhabditidae</taxon>
        <taxon>Peloderinae</taxon>
        <taxon>Caenorhabditis</taxon>
    </lineage>
</organism>
<dbReference type="AlphaFoldDB" id="A0A8R1HNE6"/>
<dbReference type="InterPro" id="IPR001584">
    <property type="entry name" value="Integrase_cat-core"/>
</dbReference>
<dbReference type="InterPro" id="IPR012337">
    <property type="entry name" value="RNaseH-like_sf"/>
</dbReference>
<dbReference type="Proteomes" id="UP000005237">
    <property type="component" value="Unassembled WGS sequence"/>
</dbReference>
<reference evidence="3" key="1">
    <citation type="submission" date="2010-08" db="EMBL/GenBank/DDBJ databases">
        <authorList>
            <consortium name="Caenorhabditis japonica Sequencing Consortium"/>
            <person name="Wilson R.K."/>
        </authorList>
    </citation>
    <scope>NUCLEOTIDE SEQUENCE [LARGE SCALE GENOMIC DNA]</scope>
    <source>
        <strain evidence="3">DF5081</strain>
    </source>
</reference>
<dbReference type="SUPFAM" id="SSF53098">
    <property type="entry name" value="Ribonuclease H-like"/>
    <property type="match status" value="1"/>
</dbReference>
<sequence>MSNIKLIRTKGYHSRMNGAIERFNRTIQTVLKKITIIPTEWDEKLQYAVFAYNSFRHEVTGESPHYLMYGRDARVPMKSDPEERIGNYQTDLDDYKFRHAEQMNQAQEETRNRIRKEQESAKRWFDEKHRVVSRKNVIVEGCECPNGPCQVREGSAVVTSVEELAMKIFAREKAWPQEDQHLLIHAETFKQMLGETEKVEALRKFAKTCPAVAKFVMNEGEIGAKWRTAVNALRNETLERSKPRKTVLKEKVLLVGPKLGIRSRCTLEYRLAAVEDWVDKFDWSNTESPLGELVEKLALEVTDVTIVPSRMLCTFDEVQNVTNYWKKTWRTAANVHVVDPMSLIGEKKTPLILSEWKIGSWDRLMEFLKLAVQTHRIMARLLKKADVAEPSSKKHKLAN</sequence>
<dbReference type="InterPro" id="IPR052160">
    <property type="entry name" value="Gypsy_RT_Integrase-like"/>
</dbReference>
<evidence type="ECO:0000313" key="3">
    <source>
        <dbReference type="Proteomes" id="UP000005237"/>
    </source>
</evidence>
<dbReference type="PROSITE" id="PS50994">
    <property type="entry name" value="INTEGRASE"/>
    <property type="match status" value="1"/>
</dbReference>
<feature type="domain" description="Integrase catalytic" evidence="1">
    <location>
        <begin position="1"/>
        <end position="72"/>
    </location>
</feature>
<reference evidence="2" key="2">
    <citation type="submission" date="2022-06" db="UniProtKB">
        <authorList>
            <consortium name="EnsemblMetazoa"/>
        </authorList>
    </citation>
    <scope>IDENTIFICATION</scope>
    <source>
        <strain evidence="2">DF5081</strain>
    </source>
</reference>
<keyword evidence="3" id="KW-1185">Reference proteome</keyword>
<dbReference type="GO" id="GO:0015074">
    <property type="term" value="P:DNA integration"/>
    <property type="evidence" value="ECO:0007669"/>
    <property type="project" value="InterPro"/>
</dbReference>
<evidence type="ECO:0000313" key="2">
    <source>
        <dbReference type="EnsemblMetazoa" id="CJA06996.1"/>
    </source>
</evidence>
<dbReference type="Gene3D" id="3.30.420.10">
    <property type="entry name" value="Ribonuclease H-like superfamily/Ribonuclease H"/>
    <property type="match status" value="1"/>
</dbReference>
<proteinExistence type="predicted"/>
<protein>
    <submittedName>
        <fullName evidence="2">Integrase catalytic domain-containing protein</fullName>
    </submittedName>
</protein>
<dbReference type="InterPro" id="IPR036397">
    <property type="entry name" value="RNaseH_sf"/>
</dbReference>
<accession>A0A8R1HNE6</accession>
<dbReference type="GO" id="GO:0003676">
    <property type="term" value="F:nucleic acid binding"/>
    <property type="evidence" value="ECO:0007669"/>
    <property type="project" value="InterPro"/>
</dbReference>
<dbReference type="EnsemblMetazoa" id="CJA06996.1">
    <property type="protein sequence ID" value="CJA06996.1"/>
    <property type="gene ID" value="WBGene00126200"/>
</dbReference>